<comment type="caution">
    <text evidence="3">The sequence shown here is derived from an EMBL/GenBank/DDBJ whole genome shotgun (WGS) entry which is preliminary data.</text>
</comment>
<dbReference type="Gene3D" id="3.40.30.10">
    <property type="entry name" value="Glutaredoxin"/>
    <property type="match status" value="1"/>
</dbReference>
<accession>A0AAD8YKD1</accession>
<evidence type="ECO:0000256" key="1">
    <source>
        <dbReference type="SAM" id="MobiDB-lite"/>
    </source>
</evidence>
<feature type="region of interest" description="Disordered" evidence="1">
    <location>
        <begin position="348"/>
        <end position="403"/>
    </location>
</feature>
<feature type="region of interest" description="Disordered" evidence="1">
    <location>
        <begin position="53"/>
        <end position="118"/>
    </location>
</feature>
<dbReference type="SUPFAM" id="SSF52833">
    <property type="entry name" value="Thioredoxin-like"/>
    <property type="match status" value="1"/>
</dbReference>
<name>A0AAD8YKD1_9STRA</name>
<dbReference type="AlphaFoldDB" id="A0AAD8YKD1"/>
<dbReference type="InterPro" id="IPR050620">
    <property type="entry name" value="Thioredoxin_H-type-like"/>
</dbReference>
<gene>
    <name evidence="3" type="ORF">QTG54_002468</name>
</gene>
<evidence type="ECO:0000259" key="2">
    <source>
        <dbReference type="PROSITE" id="PS51352"/>
    </source>
</evidence>
<feature type="region of interest" description="Disordered" evidence="1">
    <location>
        <begin position="422"/>
        <end position="447"/>
    </location>
</feature>
<dbReference type="Pfam" id="PF00085">
    <property type="entry name" value="Thioredoxin"/>
    <property type="match status" value="1"/>
</dbReference>
<feature type="region of interest" description="Disordered" evidence="1">
    <location>
        <begin position="233"/>
        <end position="270"/>
    </location>
</feature>
<proteinExistence type="predicted"/>
<dbReference type="InterPro" id="IPR036249">
    <property type="entry name" value="Thioredoxin-like_sf"/>
</dbReference>
<sequence length="573" mass="62948">MSCLCIGGVCIPYAGLIPLLLFALKWVAAQLPRGLLPDFVATRLGLQQHQQSEKGASSCAEGGGSCCASETKKPRRRTARESSTSSTASTTTDVDETNEDEKKEDNNDGISGGGGGEVEHIDALTRWTEVFTQSRQSSSSSSLLFVKFTAEWCKPCRVIQPAYTSLAAQYPKYKFVTVDVDGDDCDALSSKLRVAMMPTFICFKSGGEVGRMSGGNNPEGLNIDEVGRREIQMQRREQQQHEVDRNTRGEKGLSSSMLHGRSSRLSQSQQQRPLIAALWDSTPKLHRSGSLGSGLCRDDVDVKSTPKQTRRRSDLKSSNVTATVEDYVKVFRYLSKLNRTSPGVEVDNSILETDTNRSRPRPNTALALSSPRQYKKSYSDSNLRPWPPSSPATTATTTNSSRSSASASAVKSCFHLPNVSSKGINVKHFHPPPPPPPRRRSPKAQNPRVVVAAGLASSSAERHVENTVTTQLRELCIDINQAPAPPQRAVNGNRQLVAQYHRQRKIDTSPIDQHFNEITSAPLSRFAEVKDEWPEPDDEDEDSRLHSDIVLEPCDDDLISCVSMPTTIQHSTE</sequence>
<dbReference type="Proteomes" id="UP001224775">
    <property type="component" value="Unassembled WGS sequence"/>
</dbReference>
<dbReference type="CDD" id="cd02947">
    <property type="entry name" value="TRX_family"/>
    <property type="match status" value="1"/>
</dbReference>
<dbReference type="PROSITE" id="PS51352">
    <property type="entry name" value="THIOREDOXIN_2"/>
    <property type="match status" value="1"/>
</dbReference>
<dbReference type="InterPro" id="IPR013766">
    <property type="entry name" value="Thioredoxin_domain"/>
</dbReference>
<feature type="compositionally biased region" description="Low complexity" evidence="1">
    <location>
        <begin position="81"/>
        <end position="92"/>
    </location>
</feature>
<keyword evidence="4" id="KW-1185">Reference proteome</keyword>
<organism evidence="3 4">
    <name type="scientific">Skeletonema marinoi</name>
    <dbReference type="NCBI Taxonomy" id="267567"/>
    <lineage>
        <taxon>Eukaryota</taxon>
        <taxon>Sar</taxon>
        <taxon>Stramenopiles</taxon>
        <taxon>Ochrophyta</taxon>
        <taxon>Bacillariophyta</taxon>
        <taxon>Coscinodiscophyceae</taxon>
        <taxon>Thalassiosirophycidae</taxon>
        <taxon>Thalassiosirales</taxon>
        <taxon>Skeletonemataceae</taxon>
        <taxon>Skeletonema</taxon>
        <taxon>Skeletonema marinoi-dohrnii complex</taxon>
    </lineage>
</organism>
<dbReference type="EMBL" id="JATAAI010000003">
    <property type="protein sequence ID" value="KAK1747124.1"/>
    <property type="molecule type" value="Genomic_DNA"/>
</dbReference>
<protein>
    <submittedName>
        <fullName evidence="3">Thioredoxin family protein</fullName>
    </submittedName>
</protein>
<dbReference type="PANTHER" id="PTHR10438">
    <property type="entry name" value="THIOREDOXIN"/>
    <property type="match status" value="1"/>
</dbReference>
<reference evidence="3" key="1">
    <citation type="submission" date="2023-06" db="EMBL/GenBank/DDBJ databases">
        <title>Survivors Of The Sea: Transcriptome response of Skeletonema marinoi to long-term dormancy.</title>
        <authorList>
            <person name="Pinder M.I.M."/>
            <person name="Kourtchenko O."/>
            <person name="Robertson E.K."/>
            <person name="Larsson T."/>
            <person name="Maumus F."/>
            <person name="Osuna-Cruz C.M."/>
            <person name="Vancaester E."/>
            <person name="Stenow R."/>
            <person name="Vandepoele K."/>
            <person name="Ploug H."/>
            <person name="Bruchert V."/>
            <person name="Godhe A."/>
            <person name="Topel M."/>
        </authorList>
    </citation>
    <scope>NUCLEOTIDE SEQUENCE</scope>
    <source>
        <strain evidence="3">R05AC</strain>
    </source>
</reference>
<feature type="compositionally biased region" description="Low complexity" evidence="1">
    <location>
        <begin position="391"/>
        <end position="403"/>
    </location>
</feature>
<feature type="compositionally biased region" description="Basic and acidic residues" evidence="1">
    <location>
        <begin position="233"/>
        <end position="251"/>
    </location>
</feature>
<feature type="domain" description="Thioredoxin" evidence="2">
    <location>
        <begin position="92"/>
        <end position="236"/>
    </location>
</feature>
<evidence type="ECO:0000313" key="3">
    <source>
        <dbReference type="EMBL" id="KAK1747124.1"/>
    </source>
</evidence>
<dbReference type="PANTHER" id="PTHR10438:SF463">
    <property type="entry name" value="THIOREDOXIN"/>
    <property type="match status" value="1"/>
</dbReference>
<evidence type="ECO:0000313" key="4">
    <source>
        <dbReference type="Proteomes" id="UP001224775"/>
    </source>
</evidence>
<feature type="region of interest" description="Disordered" evidence="1">
    <location>
        <begin position="287"/>
        <end position="319"/>
    </location>
</feature>